<dbReference type="GO" id="GO:0042632">
    <property type="term" value="P:cholesterol homeostasis"/>
    <property type="evidence" value="ECO:0007669"/>
    <property type="project" value="TreeGrafter"/>
</dbReference>
<dbReference type="InParanoid" id="A0A674G8L2"/>
<evidence type="ECO:0000256" key="1">
    <source>
        <dbReference type="ARBA" id="ARBA00004127"/>
    </source>
</evidence>
<feature type="region of interest" description="Disordered" evidence="12">
    <location>
        <begin position="1373"/>
        <end position="1410"/>
    </location>
</feature>
<evidence type="ECO:0000256" key="10">
    <source>
        <dbReference type="ARBA" id="ARBA00023180"/>
    </source>
</evidence>
<comment type="subcellular location">
    <subcellularLocation>
        <location evidence="1">Endomembrane system</location>
        <topology evidence="1">Multi-pass membrane protein</topology>
    </subcellularLocation>
</comment>
<keyword evidence="5" id="KW-0732">Signal</keyword>
<organism evidence="15 16">
    <name type="scientific">Taeniopygia guttata</name>
    <name type="common">Zebra finch</name>
    <name type="synonym">Poephila guttata</name>
    <dbReference type="NCBI Taxonomy" id="59729"/>
    <lineage>
        <taxon>Eukaryota</taxon>
        <taxon>Metazoa</taxon>
        <taxon>Chordata</taxon>
        <taxon>Craniata</taxon>
        <taxon>Vertebrata</taxon>
        <taxon>Euteleostomi</taxon>
        <taxon>Archelosauria</taxon>
        <taxon>Archosauria</taxon>
        <taxon>Dinosauria</taxon>
        <taxon>Saurischia</taxon>
        <taxon>Theropoda</taxon>
        <taxon>Coelurosauria</taxon>
        <taxon>Aves</taxon>
        <taxon>Neognathae</taxon>
        <taxon>Neoaves</taxon>
        <taxon>Telluraves</taxon>
        <taxon>Australaves</taxon>
        <taxon>Passeriformes</taxon>
        <taxon>Passeroidea</taxon>
        <taxon>Estrildidae</taxon>
        <taxon>Estrildinae</taxon>
        <taxon>Taeniopygia</taxon>
    </lineage>
</organism>
<dbReference type="PROSITE" id="PS50156">
    <property type="entry name" value="SSD"/>
    <property type="match status" value="1"/>
</dbReference>
<reference evidence="15" key="3">
    <citation type="submission" date="2025-09" db="UniProtKB">
        <authorList>
            <consortium name="Ensembl"/>
        </authorList>
    </citation>
    <scope>IDENTIFICATION</scope>
</reference>
<evidence type="ECO:0000256" key="12">
    <source>
        <dbReference type="SAM" id="MobiDB-lite"/>
    </source>
</evidence>
<feature type="compositionally biased region" description="Basic and acidic residues" evidence="12">
    <location>
        <begin position="1313"/>
        <end position="1323"/>
    </location>
</feature>
<feature type="transmembrane region" description="Helical" evidence="13">
    <location>
        <begin position="664"/>
        <end position="686"/>
    </location>
</feature>
<feature type="transmembrane region" description="Helical" evidence="13">
    <location>
        <begin position="287"/>
        <end position="308"/>
    </location>
</feature>
<feature type="transmembrane region" description="Helical" evidence="13">
    <location>
        <begin position="1120"/>
        <end position="1142"/>
    </location>
</feature>
<dbReference type="InterPro" id="IPR053958">
    <property type="entry name" value="HMGCR/SNAP/NPC1-like_SSD"/>
</dbReference>
<dbReference type="Ensembl" id="ENSTGUT00000023968.1">
    <property type="protein sequence ID" value="ENSTGUP00000019011.1"/>
    <property type="gene ID" value="ENSTGUG00000022358.1"/>
</dbReference>
<evidence type="ECO:0000256" key="3">
    <source>
        <dbReference type="ARBA" id="ARBA00022448"/>
    </source>
</evidence>
<dbReference type="InterPro" id="IPR000731">
    <property type="entry name" value="SSD"/>
</dbReference>
<evidence type="ECO:0000256" key="6">
    <source>
        <dbReference type="ARBA" id="ARBA00022989"/>
    </source>
</evidence>
<evidence type="ECO:0000256" key="4">
    <source>
        <dbReference type="ARBA" id="ARBA00022692"/>
    </source>
</evidence>
<dbReference type="GO" id="GO:0012505">
    <property type="term" value="C:endomembrane system"/>
    <property type="evidence" value="ECO:0007669"/>
    <property type="project" value="UniProtKB-SubCell"/>
</dbReference>
<evidence type="ECO:0000313" key="16">
    <source>
        <dbReference type="Proteomes" id="UP000007754"/>
    </source>
</evidence>
<evidence type="ECO:0000259" key="14">
    <source>
        <dbReference type="PROSITE" id="PS50156"/>
    </source>
</evidence>
<feature type="transmembrane region" description="Helical" evidence="13">
    <location>
        <begin position="833"/>
        <end position="856"/>
    </location>
</feature>
<evidence type="ECO:0000256" key="11">
    <source>
        <dbReference type="ARBA" id="ARBA00034049"/>
    </source>
</evidence>
<feature type="transmembrane region" description="Helical" evidence="13">
    <location>
        <begin position="1094"/>
        <end position="1113"/>
    </location>
</feature>
<evidence type="ECO:0000256" key="5">
    <source>
        <dbReference type="ARBA" id="ARBA00022729"/>
    </source>
</evidence>
<dbReference type="Pfam" id="PF22314">
    <property type="entry name" value="NPC1_MLD"/>
    <property type="match status" value="1"/>
</dbReference>
<proteinExistence type="inferred from homology"/>
<feature type="region of interest" description="Disordered" evidence="12">
    <location>
        <begin position="1253"/>
        <end position="1323"/>
    </location>
</feature>
<feature type="transmembrane region" description="Helical" evidence="13">
    <location>
        <begin position="341"/>
        <end position="368"/>
    </location>
</feature>
<feature type="transmembrane region" description="Helical" evidence="13">
    <location>
        <begin position="692"/>
        <end position="714"/>
    </location>
</feature>
<reference evidence="15" key="2">
    <citation type="submission" date="2025-08" db="UniProtKB">
        <authorList>
            <consortium name="Ensembl"/>
        </authorList>
    </citation>
    <scope>IDENTIFICATION</scope>
</reference>
<evidence type="ECO:0000256" key="13">
    <source>
        <dbReference type="SAM" id="Phobius"/>
    </source>
</evidence>
<evidence type="ECO:0000256" key="7">
    <source>
        <dbReference type="ARBA" id="ARBA00023098"/>
    </source>
</evidence>
<evidence type="ECO:0000256" key="9">
    <source>
        <dbReference type="ARBA" id="ARBA00023157"/>
    </source>
</evidence>
<keyword evidence="8 13" id="KW-0472">Membrane</keyword>
<reference evidence="15 16" key="1">
    <citation type="journal article" date="2010" name="Nature">
        <title>The genome of a songbird.</title>
        <authorList>
            <person name="Warren W.C."/>
            <person name="Clayton D.F."/>
            <person name="Ellegren H."/>
            <person name="Arnold A.P."/>
            <person name="Hillier L.W."/>
            <person name="Kunstner A."/>
            <person name="Searle S."/>
            <person name="White S."/>
            <person name="Vilella A.J."/>
            <person name="Fairley S."/>
            <person name="Heger A."/>
            <person name="Kong L."/>
            <person name="Ponting C.P."/>
            <person name="Jarvis E.D."/>
            <person name="Mello C.V."/>
            <person name="Minx P."/>
            <person name="Lovell P."/>
            <person name="Velho T.A."/>
            <person name="Ferris M."/>
            <person name="Balakrishnan C.N."/>
            <person name="Sinha S."/>
            <person name="Blatti C."/>
            <person name="London S.E."/>
            <person name="Li Y."/>
            <person name="Lin Y.C."/>
            <person name="George J."/>
            <person name="Sweedler J."/>
            <person name="Southey B."/>
            <person name="Gunaratne P."/>
            <person name="Watson M."/>
            <person name="Nam K."/>
            <person name="Backstrom N."/>
            <person name="Smeds L."/>
            <person name="Nabholz B."/>
            <person name="Itoh Y."/>
            <person name="Whitney O."/>
            <person name="Pfenning A.R."/>
            <person name="Howard J."/>
            <person name="Volker M."/>
            <person name="Skinner B.M."/>
            <person name="Griffin D.K."/>
            <person name="Ye L."/>
            <person name="McLaren W.M."/>
            <person name="Flicek P."/>
            <person name="Quesada V."/>
            <person name="Velasco G."/>
            <person name="Lopez-Otin C."/>
            <person name="Puente X.S."/>
            <person name="Olender T."/>
            <person name="Lancet D."/>
            <person name="Smit A.F."/>
            <person name="Hubley R."/>
            <person name="Konkel M.K."/>
            <person name="Walker J.A."/>
            <person name="Batzer M.A."/>
            <person name="Gu W."/>
            <person name="Pollock D.D."/>
            <person name="Chen L."/>
            <person name="Cheng Z."/>
            <person name="Eichler E.E."/>
            <person name="Stapley J."/>
            <person name="Slate J."/>
            <person name="Ekblom R."/>
            <person name="Birkhead T."/>
            <person name="Burke T."/>
            <person name="Burt D."/>
            <person name="Scharff C."/>
            <person name="Adam I."/>
            <person name="Richard H."/>
            <person name="Sultan M."/>
            <person name="Soldatov A."/>
            <person name="Lehrach H."/>
            <person name="Edwards S.V."/>
            <person name="Yang S.P."/>
            <person name="Li X."/>
            <person name="Graves T."/>
            <person name="Fulton L."/>
            <person name="Nelson J."/>
            <person name="Chinwalla A."/>
            <person name="Hou S."/>
            <person name="Mardis E.R."/>
            <person name="Wilson R.K."/>
        </authorList>
    </citation>
    <scope>NUCLEOTIDE SEQUENCE [LARGE SCALE GENOMIC DNA]</scope>
</reference>
<feature type="region of interest" description="Disordered" evidence="12">
    <location>
        <begin position="1461"/>
        <end position="1492"/>
    </location>
</feature>
<accession>A0A674G8L2</accession>
<dbReference type="GO" id="GO:0030299">
    <property type="term" value="P:intestinal cholesterol absorption"/>
    <property type="evidence" value="ECO:0007669"/>
    <property type="project" value="TreeGrafter"/>
</dbReference>
<evidence type="ECO:0000256" key="2">
    <source>
        <dbReference type="ARBA" id="ARBA00005585"/>
    </source>
</evidence>
<keyword evidence="7" id="KW-0443">Lipid metabolism</keyword>
<keyword evidence="3" id="KW-0813">Transport</keyword>
<feature type="compositionally biased region" description="Polar residues" evidence="12">
    <location>
        <begin position="1475"/>
        <end position="1492"/>
    </location>
</feature>
<dbReference type="SUPFAM" id="SSF82866">
    <property type="entry name" value="Multidrug efflux transporter AcrB transmembrane domain"/>
    <property type="match status" value="2"/>
</dbReference>
<dbReference type="PANTHER" id="PTHR45727:SF3">
    <property type="entry name" value="NPC1-LIKE INTRACELLULAR CHOLESTEROL TRANSPORTER 1"/>
    <property type="match status" value="1"/>
</dbReference>
<feature type="transmembrane region" description="Helical" evidence="13">
    <location>
        <begin position="768"/>
        <end position="793"/>
    </location>
</feature>
<feature type="transmembrane region" description="Helical" evidence="13">
    <location>
        <begin position="868"/>
        <end position="887"/>
    </location>
</feature>
<dbReference type="Pfam" id="PF16414">
    <property type="entry name" value="NPC1_N"/>
    <property type="match status" value="1"/>
</dbReference>
<sequence>MAEPGWHQGGANRVAFGWHLGASPSLTPVRQRGFCAFYGACGHNPEVNASLVPSEVPCLSNTRARLASGAVLALLRSVCPELARGQNGSARVCCSLAQLHALRLSVGLSGAVLARCPACARNFANIHCHNICSPDQSLFANVTRVGTRVGTDARPVLQYQLFYRRRYAEAAFASCQGVRLPATGGYAISTMCGRYGAHLCSAQRWLDFQGDKNNGLAPLQIDFQLVPDGVEPGEGIAPLDVPAWRCDQAPDEGQEACSCQDCALSCPPVVPPSEPPPPFRVGRVDGALLLGALLFASLALAFLLASLCRKGTGRAVLQPGGHRRRVGEGWQRLMERAFRRWGAAVAARPVPVLALALLAAGGLAAGLARLRLTTEPVELWSAPGSRARQEKEFHDRHFGPFLRTNQVIVTVPGRPGTAYHSVLLGTKNFSGVLAPDVLRALLELQEELAGTAAWAPAAGRNVTLRDVCYAPLNPGTPGTADCAVSSVTQYFQNNRSRLALRAWQQDGKPPGTVDWHDHLIYCVNSPLSFKDITALELSCMAEYGGPVFPYIALGGYPGSEYTEARALIVTYSLNNFPAGDPRLEWALSWERRFLEVLRDFQSRHRHLRVAFMAERSLEDELARTAAQDVPLFAASYLLVLLYIALALGEGTAWHRLLVESKVTLALGGIAVVLGAVLAAMGLLALLGVPSSLIIIEVVPFLVLAVGADNIFIFVQELQQSPREPGETREQQVGRVLARVAPSMVLCSLSETLCFLLGALSSMPAVRTFALTAALAVALDLALQLSAFVALVALDSRRQEVAPRAPRAGAPGGVLGFGILGFGVLGFAPSTAPAQVLLFLFMACSGLFLLFHVSVGLDQELALPEDSYLLPYFSALNQYLAVGVPTYFVTTGGYNFSSESGTNAICSSAGCDADSLTQTIQLATRFPNASYLAIPATSWVDDFLDWLNPMARCCRVHQSGEHKGDFCPSTSSECAARCVKAVRRPTPDEFQRFLPWFLQDRPTLQCPKGGLGAYDTAVSMDSNGTILATRFMAYQRPLRTSQEYTAALRAARALAQRITGTLRAVPGTDPDFRVFPYTVTYVYYEQYLTVVYEGLVTLALCLVPTFAVSFLLLGMDARSSLATLLTIAMVLLGTVGCMALWAVPYNAVALINLVAAVGISVEFVSHITCAFARSRQPTQVARAKEATVTMGSKVVAGVAMTNLPGVAVLAFAKARLVRIFFFRLNLIVTLLGLAHGLAFLPVLLSYLGTAGTATGTGRAPRQGGHRAGTGRHRAGWHRGDGDRDRDRDRVALRHRGDGDRGTVGMGTATGAGWHRGDGDRDRDRVAPWHRGDGDRDTAGMGTGWHCGTAGTGTGTGWHCGIPGTATRARRRWGQGQGGTVAPLGEGQGWGGTVAPWEQGQGHGGDGDRDRDRVALWHTGDRDRGMAGTGTGIGWHCVTSGIATGTGTVWHCVTSGIGTVTGRGAPRAQGQGGTVSPLGQRQGQGQCGTVSPLG</sequence>
<feature type="transmembrane region" description="Helical" evidence="13">
    <location>
        <begin position="1193"/>
        <end position="1211"/>
    </location>
</feature>
<dbReference type="GO" id="GO:0015485">
    <property type="term" value="F:cholesterol binding"/>
    <property type="evidence" value="ECO:0007669"/>
    <property type="project" value="TreeGrafter"/>
</dbReference>
<evidence type="ECO:0000313" key="15">
    <source>
        <dbReference type="Ensembl" id="ENSTGUP00000019011.1"/>
    </source>
</evidence>
<dbReference type="OMA" id="MSTNTAC"/>
<comment type="similarity">
    <text evidence="2">Belongs to the patched family.</text>
</comment>
<dbReference type="InterPro" id="IPR032190">
    <property type="entry name" value="NPC1_N"/>
</dbReference>
<name>A0A674G8L2_TAEGU</name>
<feature type="compositionally biased region" description="Basic and acidic residues" evidence="12">
    <location>
        <begin position="1276"/>
        <end position="1299"/>
    </location>
</feature>
<keyword evidence="9" id="KW-1015">Disulfide bond</keyword>
<feature type="transmembrane region" description="Helical" evidence="13">
    <location>
        <begin position="805"/>
        <end position="827"/>
    </location>
</feature>
<keyword evidence="16" id="KW-1185">Reference proteome</keyword>
<dbReference type="Pfam" id="PF12349">
    <property type="entry name" value="Sterol-sensing"/>
    <property type="match status" value="1"/>
</dbReference>
<dbReference type="GO" id="GO:0030301">
    <property type="term" value="P:cholesterol transport"/>
    <property type="evidence" value="ECO:0007669"/>
    <property type="project" value="UniProtKB-ARBA"/>
</dbReference>
<protein>
    <recommendedName>
        <fullName evidence="14">SSD domain-containing protein</fullName>
    </recommendedName>
</protein>
<dbReference type="Gene3D" id="1.20.1640.10">
    <property type="entry name" value="Multidrug efflux transporter AcrB transmembrane domain"/>
    <property type="match status" value="2"/>
</dbReference>
<dbReference type="Proteomes" id="UP000007754">
    <property type="component" value="Chromosome 22"/>
</dbReference>
<dbReference type="GO" id="GO:0006629">
    <property type="term" value="P:lipid metabolic process"/>
    <property type="evidence" value="ECO:0007669"/>
    <property type="project" value="UniProtKB-KW"/>
</dbReference>
<feature type="domain" description="SSD" evidence="14">
    <location>
        <begin position="628"/>
        <end position="793"/>
    </location>
</feature>
<dbReference type="GO" id="GO:0005886">
    <property type="term" value="C:plasma membrane"/>
    <property type="evidence" value="ECO:0007669"/>
    <property type="project" value="TreeGrafter"/>
</dbReference>
<keyword evidence="10" id="KW-0325">Glycoprotein</keyword>
<feature type="transmembrane region" description="Helical" evidence="13">
    <location>
        <begin position="631"/>
        <end position="652"/>
    </location>
</feature>
<dbReference type="PANTHER" id="PTHR45727">
    <property type="entry name" value="NPC INTRACELLULAR CHOLESTEROL TRANSPORTER 1"/>
    <property type="match status" value="1"/>
</dbReference>
<dbReference type="FunFam" id="1.20.1640.10:FF:000008">
    <property type="entry name" value="NPC intracellular cholesterol transporter 1"/>
    <property type="match status" value="1"/>
</dbReference>
<keyword evidence="6 13" id="KW-1133">Transmembrane helix</keyword>
<feature type="transmembrane region" description="Helical" evidence="13">
    <location>
        <begin position="1148"/>
        <end position="1172"/>
    </location>
</feature>
<comment type="catalytic activity">
    <reaction evidence="11">
        <text>cholesterol(in) = cholesterol(out)</text>
        <dbReference type="Rhea" id="RHEA:39747"/>
        <dbReference type="ChEBI" id="CHEBI:16113"/>
    </reaction>
</comment>
<dbReference type="GeneTree" id="ENSGT00940000159904"/>
<dbReference type="InterPro" id="IPR053956">
    <property type="entry name" value="NPC1_MLD"/>
</dbReference>
<evidence type="ECO:0000256" key="8">
    <source>
        <dbReference type="ARBA" id="ARBA00023136"/>
    </source>
</evidence>
<keyword evidence="4 13" id="KW-0812">Transmembrane</keyword>
<feature type="transmembrane region" description="Helical" evidence="13">
    <location>
        <begin position="1223"/>
        <end position="1247"/>
    </location>
</feature>